<comment type="similarity">
    <text evidence="1 2">Belongs to the heparin-binding growth factors family.</text>
</comment>
<dbReference type="Gene3D" id="2.80.10.50">
    <property type="match status" value="1"/>
</dbReference>
<dbReference type="AlphaFoldDB" id="A0A4W6EW94"/>
<sequence length="166" mass="18893">MLNRVKEAKILLLATLFNLIPVGLRVVAIQGVKAGLYVAMNAEGFLYTSDVFTSECKFKESVFENYYVIYSSTLYRQHESGRAWFLGLNKDGVIMKGNRVKKTKPCSHFVPRPIEVCMYKEPSLHELEEKLLKSSRSPTLNSEGRRARILEGQEQQPEDSTERDGS</sequence>
<name>A0A4W6EW94_LATCA</name>
<feature type="region of interest" description="Disordered" evidence="3">
    <location>
        <begin position="131"/>
        <end position="166"/>
    </location>
</feature>
<evidence type="ECO:0000313" key="4">
    <source>
        <dbReference type="Ensembl" id="ENSLCAP00010042314.1"/>
    </source>
</evidence>
<evidence type="ECO:0000256" key="2">
    <source>
        <dbReference type="RuleBase" id="RU049442"/>
    </source>
</evidence>
<dbReference type="SMART" id="SM00442">
    <property type="entry name" value="FGF"/>
    <property type="match status" value="1"/>
</dbReference>
<dbReference type="PRINTS" id="PR00263">
    <property type="entry name" value="HBGFFGF"/>
</dbReference>
<evidence type="ECO:0000256" key="3">
    <source>
        <dbReference type="SAM" id="MobiDB-lite"/>
    </source>
</evidence>
<dbReference type="GeneTree" id="ENSGT00940000155929"/>
<dbReference type="InterPro" id="IPR008996">
    <property type="entry name" value="IL1/FGF"/>
</dbReference>
<dbReference type="PROSITE" id="PS00247">
    <property type="entry name" value="HBGF_FGF"/>
    <property type="match status" value="1"/>
</dbReference>
<keyword evidence="5" id="KW-1185">Reference proteome</keyword>
<evidence type="ECO:0000313" key="5">
    <source>
        <dbReference type="Proteomes" id="UP000314980"/>
    </source>
</evidence>
<reference evidence="4" key="3">
    <citation type="submission" date="2025-09" db="UniProtKB">
        <authorList>
            <consortium name="Ensembl"/>
        </authorList>
    </citation>
    <scope>IDENTIFICATION</scope>
</reference>
<dbReference type="PRINTS" id="PR00262">
    <property type="entry name" value="IL1HBGF"/>
</dbReference>
<proteinExistence type="inferred from homology"/>
<gene>
    <name evidence="4" type="primary">LOC108874424</name>
</gene>
<reference evidence="5" key="1">
    <citation type="submission" date="2015-09" db="EMBL/GenBank/DDBJ databases">
        <authorList>
            <person name="Sai Rama Sridatta P."/>
        </authorList>
    </citation>
    <scope>NUCLEOTIDE SEQUENCE [LARGE SCALE GENOMIC DNA]</scope>
</reference>
<dbReference type="PANTHER" id="PTHR11486">
    <property type="entry name" value="FIBROBLAST GROWTH FACTOR"/>
    <property type="match status" value="1"/>
</dbReference>
<dbReference type="GO" id="GO:0008083">
    <property type="term" value="F:growth factor activity"/>
    <property type="evidence" value="ECO:0007669"/>
    <property type="project" value="InterPro"/>
</dbReference>
<dbReference type="SUPFAM" id="SSF50353">
    <property type="entry name" value="Cytokine"/>
    <property type="match status" value="1"/>
</dbReference>
<dbReference type="InterPro" id="IPR002209">
    <property type="entry name" value="Fibroblast_GF_fam"/>
</dbReference>
<dbReference type="Proteomes" id="UP000314980">
    <property type="component" value="Unassembled WGS sequence"/>
</dbReference>
<accession>A0A4W6EW94</accession>
<reference evidence="4" key="2">
    <citation type="submission" date="2025-08" db="UniProtKB">
        <authorList>
            <consortium name="Ensembl"/>
        </authorList>
    </citation>
    <scope>IDENTIFICATION</scope>
</reference>
<organism evidence="4 5">
    <name type="scientific">Lates calcarifer</name>
    <name type="common">Barramundi</name>
    <name type="synonym">Holocentrus calcarifer</name>
    <dbReference type="NCBI Taxonomy" id="8187"/>
    <lineage>
        <taxon>Eukaryota</taxon>
        <taxon>Metazoa</taxon>
        <taxon>Chordata</taxon>
        <taxon>Craniata</taxon>
        <taxon>Vertebrata</taxon>
        <taxon>Euteleostomi</taxon>
        <taxon>Actinopterygii</taxon>
        <taxon>Neopterygii</taxon>
        <taxon>Teleostei</taxon>
        <taxon>Neoteleostei</taxon>
        <taxon>Acanthomorphata</taxon>
        <taxon>Carangaria</taxon>
        <taxon>Carangaria incertae sedis</taxon>
        <taxon>Centropomidae</taxon>
        <taxon>Lates</taxon>
    </lineage>
</organism>
<dbReference type="Pfam" id="PF00167">
    <property type="entry name" value="FGF"/>
    <property type="match status" value="1"/>
</dbReference>
<protein>
    <recommendedName>
        <fullName evidence="2">Fibroblast growth factor</fullName>
        <shortName evidence="2">FGF</shortName>
    </recommendedName>
</protein>
<evidence type="ECO:0000256" key="1">
    <source>
        <dbReference type="ARBA" id="ARBA00007936"/>
    </source>
</evidence>
<dbReference type="Ensembl" id="ENSLCAT00010043364.1">
    <property type="protein sequence ID" value="ENSLCAP00010042314.1"/>
    <property type="gene ID" value="ENSLCAG00010019785.1"/>
</dbReference>